<feature type="transmembrane region" description="Helical" evidence="1">
    <location>
        <begin position="110"/>
        <end position="137"/>
    </location>
</feature>
<keyword evidence="1" id="KW-0472">Membrane</keyword>
<reference evidence="2" key="2">
    <citation type="submission" date="2015-07" db="EMBL/GenBank/DDBJ databases">
        <authorList>
            <person name="Noorani M."/>
        </authorList>
    </citation>
    <scope>NUCLEOTIDE SEQUENCE</scope>
    <source>
        <strain evidence="2">Yugu1</strain>
    </source>
</reference>
<sequence length="138" mass="15251">MAGDRNHSVDKQDGLPLIMCTECGLRRVVRCTSKQKWSLGQIFYCCPLHKEYIDVLASRGLLPASASAYKRAGSMQVAESSMAWTDSKMKEDVGLASILSLKEGQELIAICRLVVVLLKALCFLGVCMLLVMLVHLFK</sequence>
<dbReference type="AlphaFoldDB" id="A0A368RKC4"/>
<proteinExistence type="predicted"/>
<evidence type="ECO:0000256" key="1">
    <source>
        <dbReference type="SAM" id="Phobius"/>
    </source>
</evidence>
<keyword evidence="1" id="KW-1133">Transmembrane helix</keyword>
<evidence type="ECO:0000313" key="2">
    <source>
        <dbReference type="EMBL" id="RCV30518.1"/>
    </source>
</evidence>
<protein>
    <submittedName>
        <fullName evidence="2">Uncharacterized protein</fullName>
    </submittedName>
</protein>
<accession>A0A368RKC4</accession>
<organism evidence="2">
    <name type="scientific">Setaria italica</name>
    <name type="common">Foxtail millet</name>
    <name type="synonym">Panicum italicum</name>
    <dbReference type="NCBI Taxonomy" id="4555"/>
    <lineage>
        <taxon>Eukaryota</taxon>
        <taxon>Viridiplantae</taxon>
        <taxon>Streptophyta</taxon>
        <taxon>Embryophyta</taxon>
        <taxon>Tracheophyta</taxon>
        <taxon>Spermatophyta</taxon>
        <taxon>Magnoliopsida</taxon>
        <taxon>Liliopsida</taxon>
        <taxon>Poales</taxon>
        <taxon>Poaceae</taxon>
        <taxon>PACMAD clade</taxon>
        <taxon>Panicoideae</taxon>
        <taxon>Panicodae</taxon>
        <taxon>Paniceae</taxon>
        <taxon>Cenchrinae</taxon>
        <taxon>Setaria</taxon>
    </lineage>
</organism>
<dbReference type="EMBL" id="CM003533">
    <property type="protein sequence ID" value="RCV30518.1"/>
    <property type="molecule type" value="Genomic_DNA"/>
</dbReference>
<dbReference type="OrthoDB" id="691816at2759"/>
<reference evidence="2" key="1">
    <citation type="journal article" date="2012" name="Nat. Biotechnol.">
        <title>Reference genome sequence of the model plant Setaria.</title>
        <authorList>
            <person name="Bennetzen J.L."/>
            <person name="Schmutz J."/>
            <person name="Wang H."/>
            <person name="Percifield R."/>
            <person name="Hawkins J."/>
            <person name="Pontaroli A.C."/>
            <person name="Estep M."/>
            <person name="Feng L."/>
            <person name="Vaughn J.N."/>
            <person name="Grimwood J."/>
            <person name="Jenkins J."/>
            <person name="Barry K."/>
            <person name="Lindquist E."/>
            <person name="Hellsten U."/>
            <person name="Deshpande S."/>
            <person name="Wang X."/>
            <person name="Wu X."/>
            <person name="Mitros T."/>
            <person name="Triplett J."/>
            <person name="Yang X."/>
            <person name="Ye C.Y."/>
            <person name="Mauro-Herrera M."/>
            <person name="Wang L."/>
            <person name="Li P."/>
            <person name="Sharma M."/>
            <person name="Sharma R."/>
            <person name="Ronald P.C."/>
            <person name="Panaud O."/>
            <person name="Kellogg E.A."/>
            <person name="Brutnell T.P."/>
            <person name="Doust A.N."/>
            <person name="Tuskan G.A."/>
            <person name="Rokhsar D."/>
            <person name="Devos K.M."/>
        </authorList>
    </citation>
    <scope>NUCLEOTIDE SEQUENCE [LARGE SCALE GENOMIC DNA]</scope>
    <source>
        <strain evidence="2">Yugu1</strain>
    </source>
</reference>
<gene>
    <name evidence="2" type="ORF">SETIT_6G101800v2</name>
</gene>
<keyword evidence="1" id="KW-0812">Transmembrane</keyword>
<name>A0A368RKC4_SETIT</name>